<proteinExistence type="predicted"/>
<dbReference type="EMBL" id="BDIP01002567">
    <property type="protein sequence ID" value="GCA63184.1"/>
    <property type="molecule type" value="Genomic_DNA"/>
</dbReference>
<reference evidence="2 3" key="1">
    <citation type="journal article" date="2018" name="PLoS ONE">
        <title>The draft genome of Kipferlia bialata reveals reductive genome evolution in fornicate parasites.</title>
        <authorList>
            <person name="Tanifuji G."/>
            <person name="Takabayashi S."/>
            <person name="Kume K."/>
            <person name="Takagi M."/>
            <person name="Nakayama T."/>
            <person name="Kamikawa R."/>
            <person name="Inagaki Y."/>
            <person name="Hashimoto T."/>
        </authorList>
    </citation>
    <scope>NUCLEOTIDE SEQUENCE [LARGE SCALE GENOMIC DNA]</scope>
    <source>
        <strain evidence="2">NY0173</strain>
    </source>
</reference>
<dbReference type="Proteomes" id="UP000265618">
    <property type="component" value="Unassembled WGS sequence"/>
</dbReference>
<keyword evidence="1" id="KW-0812">Transmembrane</keyword>
<protein>
    <submittedName>
        <fullName evidence="2">Uncharacterized protein</fullName>
    </submittedName>
</protein>
<keyword evidence="3" id="KW-1185">Reference proteome</keyword>
<dbReference type="AlphaFoldDB" id="A0A391NN74"/>
<evidence type="ECO:0000313" key="3">
    <source>
        <dbReference type="Proteomes" id="UP000265618"/>
    </source>
</evidence>
<evidence type="ECO:0000256" key="1">
    <source>
        <dbReference type="SAM" id="Phobius"/>
    </source>
</evidence>
<keyword evidence="1" id="KW-0472">Membrane</keyword>
<keyword evidence="1" id="KW-1133">Transmembrane helix</keyword>
<organism evidence="2 3">
    <name type="scientific">Kipferlia bialata</name>
    <dbReference type="NCBI Taxonomy" id="797122"/>
    <lineage>
        <taxon>Eukaryota</taxon>
        <taxon>Metamonada</taxon>
        <taxon>Carpediemonas-like organisms</taxon>
        <taxon>Kipferlia</taxon>
    </lineage>
</organism>
<name>A0A391NN74_9EUKA</name>
<comment type="caution">
    <text evidence="2">The sequence shown here is derived from an EMBL/GenBank/DDBJ whole genome shotgun (WGS) entry which is preliminary data.</text>
</comment>
<feature type="non-terminal residue" evidence="2">
    <location>
        <position position="122"/>
    </location>
</feature>
<gene>
    <name evidence="2" type="ORF">KIPB_008356</name>
</gene>
<sequence length="122" mass="12435">MPGKTSRWDTFKGAMKTVGVVGASLAIPAGIAVATGGLGIPVMTAVLPMAKSISDALGGLGLPLPVKALAATLSGCLEGKDGDIVESVFGLVTGKAKEMAHDKKARAQIEEVLRPHMTQINQ</sequence>
<accession>A0A391NN74</accession>
<evidence type="ECO:0000313" key="2">
    <source>
        <dbReference type="EMBL" id="GCA63184.1"/>
    </source>
</evidence>
<feature type="transmembrane region" description="Helical" evidence="1">
    <location>
        <begin position="20"/>
        <end position="47"/>
    </location>
</feature>